<accession>A0A6M3LM42</accession>
<evidence type="ECO:0000313" key="1">
    <source>
        <dbReference type="EMBL" id="QJA95623.1"/>
    </source>
</evidence>
<gene>
    <name evidence="1" type="ORF">MM415B05266_0003</name>
</gene>
<dbReference type="AlphaFoldDB" id="A0A6M3LM42"/>
<dbReference type="EMBL" id="MT143330">
    <property type="protein sequence ID" value="QJA95623.1"/>
    <property type="molecule type" value="Genomic_DNA"/>
</dbReference>
<reference evidence="1" key="1">
    <citation type="submission" date="2020-03" db="EMBL/GenBank/DDBJ databases">
        <title>The deep terrestrial virosphere.</title>
        <authorList>
            <person name="Holmfeldt K."/>
            <person name="Nilsson E."/>
            <person name="Simone D."/>
            <person name="Lopez-Fernandez M."/>
            <person name="Wu X."/>
            <person name="de Brujin I."/>
            <person name="Lundin D."/>
            <person name="Andersson A."/>
            <person name="Bertilsson S."/>
            <person name="Dopson M."/>
        </authorList>
    </citation>
    <scope>NUCLEOTIDE SEQUENCE</scope>
    <source>
        <strain evidence="1">MM415B05266</strain>
    </source>
</reference>
<organism evidence="1">
    <name type="scientific">viral metagenome</name>
    <dbReference type="NCBI Taxonomy" id="1070528"/>
    <lineage>
        <taxon>unclassified sequences</taxon>
        <taxon>metagenomes</taxon>
        <taxon>organismal metagenomes</taxon>
    </lineage>
</organism>
<protein>
    <submittedName>
        <fullName evidence="1">Uncharacterized protein</fullName>
    </submittedName>
</protein>
<sequence length="55" mass="6610">MEKKKESSMFFQIRNCWPLDYACMLASLYHAEVRFFDENTQKIWFATENLVGLVE</sequence>
<name>A0A6M3LM42_9ZZZZ</name>
<proteinExistence type="predicted"/>